<evidence type="ECO:0000313" key="1">
    <source>
        <dbReference type="EMBL" id="GAA1534478.1"/>
    </source>
</evidence>
<name>A0ABN2B8B4_9ACTN</name>
<reference evidence="1 2" key="1">
    <citation type="journal article" date="2019" name="Int. J. Syst. Evol. Microbiol.">
        <title>The Global Catalogue of Microorganisms (GCM) 10K type strain sequencing project: providing services to taxonomists for standard genome sequencing and annotation.</title>
        <authorList>
            <consortium name="The Broad Institute Genomics Platform"/>
            <consortium name="The Broad Institute Genome Sequencing Center for Infectious Disease"/>
            <person name="Wu L."/>
            <person name="Ma J."/>
        </authorList>
    </citation>
    <scope>NUCLEOTIDE SEQUENCE [LARGE SCALE GENOMIC DNA]</scope>
    <source>
        <strain evidence="1 2">JCM 15933</strain>
    </source>
</reference>
<evidence type="ECO:0000313" key="2">
    <source>
        <dbReference type="Proteomes" id="UP001501470"/>
    </source>
</evidence>
<dbReference type="Proteomes" id="UP001501470">
    <property type="component" value="Unassembled WGS sequence"/>
</dbReference>
<comment type="caution">
    <text evidence="1">The sequence shown here is derived from an EMBL/GenBank/DDBJ whole genome shotgun (WGS) entry which is preliminary data.</text>
</comment>
<dbReference type="EMBL" id="BAAAQD010000013">
    <property type="protein sequence ID" value="GAA1534478.1"/>
    <property type="molecule type" value="Genomic_DNA"/>
</dbReference>
<proteinExistence type="predicted"/>
<organism evidence="1 2">
    <name type="scientific">Dactylosporangium maewongense</name>
    <dbReference type="NCBI Taxonomy" id="634393"/>
    <lineage>
        <taxon>Bacteria</taxon>
        <taxon>Bacillati</taxon>
        <taxon>Actinomycetota</taxon>
        <taxon>Actinomycetes</taxon>
        <taxon>Micromonosporales</taxon>
        <taxon>Micromonosporaceae</taxon>
        <taxon>Dactylosporangium</taxon>
    </lineage>
</organism>
<protein>
    <submittedName>
        <fullName evidence="1">Uncharacterized protein</fullName>
    </submittedName>
</protein>
<accession>A0ABN2B8B4</accession>
<sequence length="70" mass="7711">MTTAMTALYSEPTFLHDLKLVVLAELEIAGRPEQSAGVPLDELLFERVDADRYELGLHGLLDAVVALERS</sequence>
<keyword evidence="2" id="KW-1185">Reference proteome</keyword>
<gene>
    <name evidence="1" type="ORF">GCM10009827_060770</name>
</gene>